<feature type="domain" description="DUF2786" evidence="1">
    <location>
        <begin position="13"/>
        <end position="51"/>
    </location>
</feature>
<evidence type="ECO:0000313" key="4">
    <source>
        <dbReference type="Proteomes" id="UP000319711"/>
    </source>
</evidence>
<dbReference type="InterPro" id="IPR055592">
    <property type="entry name" value="DUF7168"/>
</dbReference>
<gene>
    <name evidence="3" type="primary">22</name>
    <name evidence="3" type="ORF">KYLE_24</name>
</gene>
<dbReference type="EMBL" id="MN038177">
    <property type="protein sequence ID" value="QDH49644.1"/>
    <property type="molecule type" value="Genomic_DNA"/>
</dbReference>
<evidence type="ECO:0000259" key="2">
    <source>
        <dbReference type="Pfam" id="PF23771"/>
    </source>
</evidence>
<reference evidence="3 4" key="1">
    <citation type="submission" date="2019-06" db="EMBL/GenBank/DDBJ databases">
        <authorList>
            <person name="Fakulujo A."/>
            <person name="Fiaz D."/>
            <person name="Garg S."/>
            <person name="Gordon G."/>
            <person name="Haider Z."/>
            <person name="Hale A."/>
            <person name="Hodges K."/>
            <person name="Jacob L."/>
            <person name="Kandil F."/>
            <person name="Kincaid V."/>
            <person name="Melchor-Guerra M."/>
            <person name="Morrelli A."/>
            <person name="Morris R."/>
            <person name="Nawaz M."/>
            <person name="Nguyen N."/>
            <person name="Omair A."/>
            <person name="Pray J."/>
            <person name="Saleem H."/>
            <person name="Saravane K."/>
            <person name="Sharma A."/>
            <person name="Singh A."/>
            <person name="Walston M."/>
            <person name="Zaman H."/>
            <person name="Puthuveetil N."/>
            <person name="Do L."/>
            <person name="Islam N."/>
            <person name="Johnson A."/>
        </authorList>
    </citation>
    <scope>NUCLEOTIDE SEQUENCE [LARGE SCALE GENOMIC DNA]</scope>
</reference>
<keyword evidence="4" id="KW-1185">Reference proteome</keyword>
<protein>
    <submittedName>
        <fullName evidence="3">Uncharacterized protein</fullName>
    </submittedName>
</protein>
<evidence type="ECO:0000259" key="1">
    <source>
        <dbReference type="Pfam" id="PF10979"/>
    </source>
</evidence>
<dbReference type="Pfam" id="PF23771">
    <property type="entry name" value="DUF7168"/>
    <property type="match status" value="1"/>
</dbReference>
<proteinExistence type="predicted"/>
<name>A0A514A8T8_9CAUD</name>
<sequence length="249" mass="27992">MSNEYAKSSGVDRIKLKIEKLFRLAEGSANEHEAANAMAKARKLMDEYQLTKVDILNVNGEDREFSKQPATRTFANIPHHMNILSVAVAEFNDCQAVLEGAEKHFKAYKKVWGNRIVFRGFKHDVDMAVEMYESLLVLVNKLCAEWLVEIGHEGRYPVGLGSKFKLGACETLCKRLNDLRVERQKLTTSTGTSLVVVKGAAVAEYFGEANYSKAKQPKFSAEDPESIIAFTEGKRRAKDVEIQRKISDD</sequence>
<dbReference type="InterPro" id="IPR024498">
    <property type="entry name" value="DUF2786"/>
</dbReference>
<dbReference type="Pfam" id="PF10979">
    <property type="entry name" value="DUF2786"/>
    <property type="match status" value="1"/>
</dbReference>
<accession>A0A514A8T8</accession>
<dbReference type="KEGG" id="vg:55620359"/>
<dbReference type="Proteomes" id="UP000319711">
    <property type="component" value="Segment"/>
</dbReference>
<dbReference type="GeneID" id="55620359"/>
<dbReference type="RefSeq" id="YP_009849856.1">
    <property type="nucleotide sequence ID" value="NC_048796.1"/>
</dbReference>
<feature type="domain" description="DUF7168" evidence="2">
    <location>
        <begin position="70"/>
        <end position="186"/>
    </location>
</feature>
<evidence type="ECO:0000313" key="3">
    <source>
        <dbReference type="EMBL" id="QDH49644.1"/>
    </source>
</evidence>
<organism evidence="3 4">
    <name type="scientific">Pantoea phage Kyle</name>
    <dbReference type="NCBI Taxonomy" id="2589665"/>
    <lineage>
        <taxon>Viruses</taxon>
        <taxon>Duplodnaviria</taxon>
        <taxon>Heunggongvirae</taxon>
        <taxon>Uroviricota</taxon>
        <taxon>Caudoviricetes</taxon>
        <taxon>Lindbergviridae</taxon>
        <taxon>Kylevirus</taxon>
        <taxon>Kylevirus kyle</taxon>
    </lineage>
</organism>